<evidence type="ECO:0000259" key="8">
    <source>
        <dbReference type="Pfam" id="PF09335"/>
    </source>
</evidence>
<dbReference type="PANTHER" id="PTHR30353">
    <property type="entry name" value="INNER MEMBRANE PROTEIN DEDA-RELATED"/>
    <property type="match status" value="1"/>
</dbReference>
<feature type="transmembrane region" description="Helical" evidence="7">
    <location>
        <begin position="172"/>
        <end position="193"/>
    </location>
</feature>
<feature type="region of interest" description="Disordered" evidence="6">
    <location>
        <begin position="199"/>
        <end position="226"/>
    </location>
</feature>
<dbReference type="AlphaFoldDB" id="A0A6J7RFD7"/>
<feature type="domain" description="VTT" evidence="8">
    <location>
        <begin position="35"/>
        <end position="161"/>
    </location>
</feature>
<evidence type="ECO:0000313" key="10">
    <source>
        <dbReference type="EMBL" id="CAB5027525.1"/>
    </source>
</evidence>
<protein>
    <submittedName>
        <fullName evidence="10">Unannotated protein</fullName>
    </submittedName>
</protein>
<feature type="transmembrane region" description="Helical" evidence="7">
    <location>
        <begin position="146"/>
        <end position="166"/>
    </location>
</feature>
<dbReference type="Pfam" id="PF09335">
    <property type="entry name" value="VTT_dom"/>
    <property type="match status" value="1"/>
</dbReference>
<dbReference type="PANTHER" id="PTHR30353:SF0">
    <property type="entry name" value="TRANSMEMBRANE PROTEIN"/>
    <property type="match status" value="1"/>
</dbReference>
<evidence type="ECO:0000256" key="6">
    <source>
        <dbReference type="SAM" id="MobiDB-lite"/>
    </source>
</evidence>
<keyword evidence="4 7" id="KW-1133">Transmembrane helix</keyword>
<evidence type="ECO:0000256" key="7">
    <source>
        <dbReference type="SAM" id="Phobius"/>
    </source>
</evidence>
<accession>A0A6J7RFD7</accession>
<feature type="transmembrane region" description="Helical" evidence="7">
    <location>
        <begin position="12"/>
        <end position="35"/>
    </location>
</feature>
<evidence type="ECO:0000313" key="9">
    <source>
        <dbReference type="EMBL" id="CAB4931007.1"/>
    </source>
</evidence>
<keyword evidence="2" id="KW-1003">Cell membrane</keyword>
<name>A0A6J7RFD7_9ZZZZ</name>
<keyword evidence="5 7" id="KW-0472">Membrane</keyword>
<sequence length="226" mass="24196">MIADPNLASLTAIAVYAVLWGFIFAECALLLGFLLPGDTILFGAGLLAASPSSQLNVPLLIAGTLLAAVAGNEVGYLTGRRFGRAWLERRETGRARQQLRRTEAFYERWGWIAIVIARWIPWVRTFTPLVAGTAVMNRRAFTSANVVGALPWAAGLPLMGYLAYQIPALRTIAYTIAGIAITASIVGAAAVALRERRRGRPLPDEANPPQSNGDVAGAAHDEDSRG</sequence>
<dbReference type="EMBL" id="CAFBPU010000010">
    <property type="protein sequence ID" value="CAB5027525.1"/>
    <property type="molecule type" value="Genomic_DNA"/>
</dbReference>
<feature type="transmembrane region" description="Helical" evidence="7">
    <location>
        <begin position="55"/>
        <end position="79"/>
    </location>
</feature>
<evidence type="ECO:0000256" key="3">
    <source>
        <dbReference type="ARBA" id="ARBA00022692"/>
    </source>
</evidence>
<gene>
    <name evidence="9" type="ORF">UFOPK3752_00426</name>
    <name evidence="10" type="ORF">UFOPK4150_00659</name>
</gene>
<evidence type="ECO:0000256" key="2">
    <source>
        <dbReference type="ARBA" id="ARBA00022475"/>
    </source>
</evidence>
<keyword evidence="3 7" id="KW-0812">Transmembrane</keyword>
<reference evidence="10" key="1">
    <citation type="submission" date="2020-05" db="EMBL/GenBank/DDBJ databases">
        <authorList>
            <person name="Chiriac C."/>
            <person name="Salcher M."/>
            <person name="Ghai R."/>
            <person name="Kavagutti S V."/>
        </authorList>
    </citation>
    <scope>NUCLEOTIDE SEQUENCE</scope>
</reference>
<evidence type="ECO:0000256" key="1">
    <source>
        <dbReference type="ARBA" id="ARBA00004651"/>
    </source>
</evidence>
<comment type="subcellular location">
    <subcellularLocation>
        <location evidence="1">Cell membrane</location>
        <topology evidence="1">Multi-pass membrane protein</topology>
    </subcellularLocation>
</comment>
<dbReference type="EMBL" id="CAFBND010000011">
    <property type="protein sequence ID" value="CAB4931007.1"/>
    <property type="molecule type" value="Genomic_DNA"/>
</dbReference>
<dbReference type="GO" id="GO:0005886">
    <property type="term" value="C:plasma membrane"/>
    <property type="evidence" value="ECO:0007669"/>
    <property type="project" value="UniProtKB-SubCell"/>
</dbReference>
<dbReference type="InterPro" id="IPR032818">
    <property type="entry name" value="DedA-like"/>
</dbReference>
<evidence type="ECO:0000256" key="5">
    <source>
        <dbReference type="ARBA" id="ARBA00023136"/>
    </source>
</evidence>
<organism evidence="10">
    <name type="scientific">freshwater metagenome</name>
    <dbReference type="NCBI Taxonomy" id="449393"/>
    <lineage>
        <taxon>unclassified sequences</taxon>
        <taxon>metagenomes</taxon>
        <taxon>ecological metagenomes</taxon>
    </lineage>
</organism>
<proteinExistence type="predicted"/>
<evidence type="ECO:0000256" key="4">
    <source>
        <dbReference type="ARBA" id="ARBA00022989"/>
    </source>
</evidence>
<dbReference type="InterPro" id="IPR032816">
    <property type="entry name" value="VTT_dom"/>
</dbReference>